<dbReference type="SUPFAM" id="SSF48403">
    <property type="entry name" value="Ankyrin repeat"/>
    <property type="match status" value="1"/>
</dbReference>
<keyword evidence="2" id="KW-0040">ANK repeat</keyword>
<name>A0ABR3CLY1_9PEZI</name>
<keyword evidence="5" id="KW-1185">Reference proteome</keyword>
<evidence type="ECO:0000256" key="1">
    <source>
        <dbReference type="ARBA" id="ARBA00022737"/>
    </source>
</evidence>
<dbReference type="PROSITE" id="PS50837">
    <property type="entry name" value="NACHT"/>
    <property type="match status" value="1"/>
</dbReference>
<dbReference type="PANTHER" id="PTHR10039">
    <property type="entry name" value="AMELOGENIN"/>
    <property type="match status" value="1"/>
</dbReference>
<sequence length="794" mass="89679">MEVAASVIAVIQISSNVATLCWHYRKLKSAPQEAAKIIQQLKSLDVILNSMVELLEDENAAVDPRFRTIEFLQKSGQLDAFQALLKDLEGKLKPPRGLEKLLFPLKSRDVEATLQEIEKFKTVISLALGVHQAACLNAMSVNVRDIKETQENAVEAQRHAQEARHMESILKWLAPPDSDTNHFRKREEHHKDTGIWFVEGVAIDHWKRGTPSLFWLHGIPGCGKSVLSSTLIECLKKEELHKADDVVAYFYFDFSDTKKRNASSLMRSLISQLVINHKRIWPRLEDIFEQHHGQRQPSSETLLLVLQELVTKSKRTFLVVDGLDESEDVEDTLNIVRSMCDWNISGLRIFVSSRPLGIIEEAFSEMHPLELSVSDHLVDPDIQLFLGSKVKDLSQWDLDTRAAISETLSERANGMFRLASGLLDLVGKCRKKKDLQVLLSSLPRTLEDMYERILLSIPEDERRDAFRTLEWLAFSGQPVRMEDLSEALAVELDDQHGYDPDLKDLCIHRSPIMNSSLVTTSKAWLNDVKSSPGYYDEIWDSMNIVVTEVRLAHASILDYLRSPGIRRGRAASFALDWDSANRTMAQTCLLYLLNPSLKSGYPTSMRGLNLLLREWPLLIYASHFWGYHTQELGEELDSTTWNLIQQLFESKKLPNCGNFGTWARFLTPGAQQQVFENTTPLYYASSLGIGSVVRKLLKTLPLTEVNALGGRNASTPLQAAAYRDHLDVVRLLLDAGADPNIRTSRSDGSALFWAILNNDPNGPRIANLLLQHGASLCQEDREELDKYGVSSIMS</sequence>
<evidence type="ECO:0000313" key="4">
    <source>
        <dbReference type="EMBL" id="KAL0261627.1"/>
    </source>
</evidence>
<evidence type="ECO:0000259" key="3">
    <source>
        <dbReference type="PROSITE" id="PS50837"/>
    </source>
</evidence>
<dbReference type="Pfam" id="PF12796">
    <property type="entry name" value="Ank_2"/>
    <property type="match status" value="1"/>
</dbReference>
<dbReference type="Gene3D" id="3.40.50.300">
    <property type="entry name" value="P-loop containing nucleotide triphosphate hydrolases"/>
    <property type="match status" value="1"/>
</dbReference>
<feature type="domain" description="NACHT" evidence="3">
    <location>
        <begin position="212"/>
        <end position="355"/>
    </location>
</feature>
<organism evidence="4 5">
    <name type="scientific">Diplodia seriata</name>
    <dbReference type="NCBI Taxonomy" id="420778"/>
    <lineage>
        <taxon>Eukaryota</taxon>
        <taxon>Fungi</taxon>
        <taxon>Dikarya</taxon>
        <taxon>Ascomycota</taxon>
        <taxon>Pezizomycotina</taxon>
        <taxon>Dothideomycetes</taxon>
        <taxon>Dothideomycetes incertae sedis</taxon>
        <taxon>Botryosphaeriales</taxon>
        <taxon>Botryosphaeriaceae</taxon>
        <taxon>Diplodia</taxon>
    </lineage>
</organism>
<dbReference type="InterPro" id="IPR036770">
    <property type="entry name" value="Ankyrin_rpt-contain_sf"/>
</dbReference>
<comment type="caution">
    <text evidence="4">The sequence shown here is derived from an EMBL/GenBank/DDBJ whole genome shotgun (WGS) entry which is preliminary data.</text>
</comment>
<reference evidence="4 5" key="1">
    <citation type="submission" date="2024-02" db="EMBL/GenBank/DDBJ databases">
        <title>De novo assembly and annotation of 12 fungi associated with fruit tree decline syndrome in Ontario, Canada.</title>
        <authorList>
            <person name="Sulman M."/>
            <person name="Ellouze W."/>
            <person name="Ilyukhin E."/>
        </authorList>
    </citation>
    <scope>NUCLEOTIDE SEQUENCE [LARGE SCALE GENOMIC DNA]</scope>
    <source>
        <strain evidence="4 5">FDS-637</strain>
    </source>
</reference>
<dbReference type="Proteomes" id="UP001430584">
    <property type="component" value="Unassembled WGS sequence"/>
</dbReference>
<evidence type="ECO:0000313" key="5">
    <source>
        <dbReference type="Proteomes" id="UP001430584"/>
    </source>
</evidence>
<dbReference type="RefSeq" id="XP_066634656.1">
    <property type="nucleotide sequence ID" value="XM_066774537.1"/>
</dbReference>
<dbReference type="Pfam" id="PF24883">
    <property type="entry name" value="NPHP3_N"/>
    <property type="match status" value="1"/>
</dbReference>
<dbReference type="InterPro" id="IPR056884">
    <property type="entry name" value="NPHP3-like_N"/>
</dbReference>
<dbReference type="InterPro" id="IPR027417">
    <property type="entry name" value="P-loop_NTPase"/>
</dbReference>
<accession>A0ABR3CLY1</accession>
<dbReference type="Gene3D" id="1.25.40.20">
    <property type="entry name" value="Ankyrin repeat-containing domain"/>
    <property type="match status" value="1"/>
</dbReference>
<dbReference type="SUPFAM" id="SSF52540">
    <property type="entry name" value="P-loop containing nucleoside triphosphate hydrolases"/>
    <property type="match status" value="1"/>
</dbReference>
<dbReference type="PANTHER" id="PTHR10039:SF16">
    <property type="entry name" value="GPI INOSITOL-DEACYLASE"/>
    <property type="match status" value="1"/>
</dbReference>
<gene>
    <name evidence="4" type="ORF">SLS55_003057</name>
</gene>
<dbReference type="GeneID" id="92007142"/>
<dbReference type="PROSITE" id="PS50297">
    <property type="entry name" value="ANK_REP_REGION"/>
    <property type="match status" value="1"/>
</dbReference>
<protein>
    <recommendedName>
        <fullName evidence="3">NACHT domain-containing protein</fullName>
    </recommendedName>
</protein>
<dbReference type="InterPro" id="IPR007111">
    <property type="entry name" value="NACHT_NTPase"/>
</dbReference>
<dbReference type="InterPro" id="IPR002110">
    <property type="entry name" value="Ankyrin_rpt"/>
</dbReference>
<evidence type="ECO:0000256" key="2">
    <source>
        <dbReference type="PROSITE-ProRule" id="PRU00023"/>
    </source>
</evidence>
<dbReference type="PROSITE" id="PS50088">
    <property type="entry name" value="ANK_REPEAT"/>
    <property type="match status" value="1"/>
</dbReference>
<dbReference type="SMART" id="SM00248">
    <property type="entry name" value="ANK"/>
    <property type="match status" value="3"/>
</dbReference>
<dbReference type="EMBL" id="JAJVCZ030000003">
    <property type="protein sequence ID" value="KAL0261627.1"/>
    <property type="molecule type" value="Genomic_DNA"/>
</dbReference>
<feature type="repeat" description="ANK" evidence="2">
    <location>
        <begin position="712"/>
        <end position="744"/>
    </location>
</feature>
<keyword evidence="1" id="KW-0677">Repeat</keyword>
<proteinExistence type="predicted"/>